<proteinExistence type="predicted"/>
<feature type="domain" description="VOC" evidence="1">
    <location>
        <begin position="1"/>
        <end position="123"/>
    </location>
</feature>
<protein>
    <submittedName>
        <fullName evidence="2">VOC family protein</fullName>
    </submittedName>
</protein>
<evidence type="ECO:0000259" key="1">
    <source>
        <dbReference type="PROSITE" id="PS51819"/>
    </source>
</evidence>
<dbReference type="EMBL" id="CP090958">
    <property type="protein sequence ID" value="WGW12151.1"/>
    <property type="molecule type" value="Genomic_DNA"/>
</dbReference>
<dbReference type="InterPro" id="IPR037523">
    <property type="entry name" value="VOC_core"/>
</dbReference>
<evidence type="ECO:0000313" key="3">
    <source>
        <dbReference type="Proteomes" id="UP001209083"/>
    </source>
</evidence>
<accession>A0ABY8QUQ6</accession>
<name>A0ABY8QUQ6_9MICO</name>
<dbReference type="Gene3D" id="3.10.180.10">
    <property type="entry name" value="2,3-Dihydroxybiphenyl 1,2-Dioxygenase, domain 1"/>
    <property type="match status" value="1"/>
</dbReference>
<dbReference type="Pfam" id="PF00903">
    <property type="entry name" value="Glyoxalase"/>
    <property type="match status" value="1"/>
</dbReference>
<reference evidence="2 3" key="1">
    <citation type="submission" date="2023-05" db="EMBL/GenBank/DDBJ databases">
        <title>Lithophilousrod everest ZFBP1038 complete genpme.</title>
        <authorList>
            <person name="Tian M."/>
        </authorList>
    </citation>
    <scope>NUCLEOTIDE SEQUENCE [LARGE SCALE GENOMIC DNA]</scope>
    <source>
        <strain evidence="2 3">ZFBP1038</strain>
    </source>
</reference>
<sequence>MDALSSRILIRPTDPERSRVFYRDQLGLAIYREFGDRNDPALVFFLGNGLLEVSGRGESASGRESAVSANLALWVQVRDVAAEHRRLRDAGVEIVRPPKLEAWGLVEMWVSDPDGLRIVLVEVPDDHPLRRDQR</sequence>
<dbReference type="SUPFAM" id="SSF54593">
    <property type="entry name" value="Glyoxalase/Bleomycin resistance protein/Dihydroxybiphenyl dioxygenase"/>
    <property type="match status" value="1"/>
</dbReference>
<dbReference type="Proteomes" id="UP001209083">
    <property type="component" value="Chromosome"/>
</dbReference>
<dbReference type="PROSITE" id="PS51819">
    <property type="entry name" value="VOC"/>
    <property type="match status" value="1"/>
</dbReference>
<dbReference type="InterPro" id="IPR004360">
    <property type="entry name" value="Glyas_Fos-R_dOase_dom"/>
</dbReference>
<dbReference type="InterPro" id="IPR029068">
    <property type="entry name" value="Glyas_Bleomycin-R_OHBP_Dase"/>
</dbReference>
<evidence type="ECO:0000313" key="2">
    <source>
        <dbReference type="EMBL" id="WGW12151.1"/>
    </source>
</evidence>
<dbReference type="RefSeq" id="WP_349638950.1">
    <property type="nucleotide sequence ID" value="NZ_CP090958.1"/>
</dbReference>
<organism evidence="2 3">
    <name type="scientific">Saxibacter everestensis</name>
    <dbReference type="NCBI Taxonomy" id="2909229"/>
    <lineage>
        <taxon>Bacteria</taxon>
        <taxon>Bacillati</taxon>
        <taxon>Actinomycetota</taxon>
        <taxon>Actinomycetes</taxon>
        <taxon>Micrococcales</taxon>
        <taxon>Brevibacteriaceae</taxon>
        <taxon>Saxibacter</taxon>
    </lineage>
</organism>
<keyword evidence="3" id="KW-1185">Reference proteome</keyword>
<gene>
    <name evidence="2" type="ORF">LWF01_19050</name>
</gene>